<feature type="domain" description="Peptidase M1 membrane alanine aminopeptidase" evidence="11">
    <location>
        <begin position="251"/>
        <end position="466"/>
    </location>
</feature>
<evidence type="ECO:0000256" key="7">
    <source>
        <dbReference type="PIRSR" id="PIRSR634016-1"/>
    </source>
</evidence>
<feature type="binding site" evidence="8">
    <location>
        <position position="341"/>
    </location>
    <ligand>
        <name>Zn(2+)</name>
        <dbReference type="ChEBI" id="CHEBI:29105"/>
        <note>catalytic</note>
    </ligand>
</feature>
<keyword evidence="2 10" id="KW-0645">Protease</keyword>
<feature type="active site" description="Proton acceptor" evidence="7">
    <location>
        <position position="319"/>
    </location>
</feature>
<dbReference type="Pfam" id="PF11838">
    <property type="entry name" value="ERAP1_C"/>
    <property type="match status" value="1"/>
</dbReference>
<dbReference type="Pfam" id="PF01433">
    <property type="entry name" value="Peptidase_M1"/>
    <property type="match status" value="1"/>
</dbReference>
<proteinExistence type="inferred from homology"/>
<evidence type="ECO:0000256" key="10">
    <source>
        <dbReference type="RuleBase" id="RU364040"/>
    </source>
</evidence>
<dbReference type="SUPFAM" id="SSF63737">
    <property type="entry name" value="Leukotriene A4 hydrolase N-terminal domain"/>
    <property type="match status" value="1"/>
</dbReference>
<dbReference type="Gene3D" id="1.10.390.10">
    <property type="entry name" value="Neutral Protease Domain 2"/>
    <property type="match status" value="1"/>
</dbReference>
<feature type="non-terminal residue" evidence="14">
    <location>
        <position position="1"/>
    </location>
</feature>
<dbReference type="GO" id="GO:0042254">
    <property type="term" value="P:ribosome biogenesis"/>
    <property type="evidence" value="ECO:0007669"/>
    <property type="project" value="EnsemblFungi"/>
</dbReference>
<dbReference type="GO" id="GO:1990593">
    <property type="term" value="F:nascent polypeptide-associated complex binding"/>
    <property type="evidence" value="ECO:0007669"/>
    <property type="project" value="EnsemblFungi"/>
</dbReference>
<dbReference type="CDD" id="cd09601">
    <property type="entry name" value="M1_APN-Q_like"/>
    <property type="match status" value="1"/>
</dbReference>
<evidence type="ECO:0000256" key="8">
    <source>
        <dbReference type="PIRSR" id="PIRSR634016-3"/>
    </source>
</evidence>
<evidence type="ECO:0000256" key="2">
    <source>
        <dbReference type="ARBA" id="ARBA00022670"/>
    </source>
</evidence>
<evidence type="ECO:0000256" key="1">
    <source>
        <dbReference type="ARBA" id="ARBA00010136"/>
    </source>
</evidence>
<dbReference type="GO" id="GO:0008270">
    <property type="term" value="F:zinc ion binding"/>
    <property type="evidence" value="ECO:0007669"/>
    <property type="project" value="UniProtKB-UniRule"/>
</dbReference>
<dbReference type="GO" id="GO:0043171">
    <property type="term" value="P:peptide catabolic process"/>
    <property type="evidence" value="ECO:0007669"/>
    <property type="project" value="TreeGrafter"/>
</dbReference>
<dbReference type="InterPro" id="IPR042097">
    <property type="entry name" value="Aminopeptidase_N-like_N_sf"/>
</dbReference>
<sequence length="823" mass="91200">PLALVNHFLPEAYNLHLTLVATKPNFTGKLVAHFARNSLYVYDEPEPVVLQLHAHNLVITSAVAACDGLTDRAQVTYDKAAQIATLTLPSVFSALPAFNMTLDYIGKTNQIGTYQDPTHGVFKTNYLDSKTGRASNAIIATHTQPVFARTIFPCIDEVNYKQPITLTVTTDARFQVISNTGVRDTVVAADGLTKTVSFKRTPPIATTVFGLVAGDLEYSILPKLFTSVDARPSTLPVRVYTLVGELAAATYALSVAAAVLPKLVEMFQQPYPLDKLDFVALPFLSDGAMENWGCVTVQAQHLLTHDATHKAIRDIVAHELVHQWMGNMVSFDSWGDLWLNEAFATWLGTQVLGTDDTYNWLLRMHEMEALMDHDARPDARSIHQSRCVHSVHTTHDALDPHAYQRGIYALRMLANLMQRGVSDDCSVMMRGVSKFLAANRFKSVKLTDLWTALHPMCGDDVLALMHTATRVPGLPVVHVAVQEDKVVAEQHRFLGDYSAEELDLEDVPYYLPLNVRLHDGSVVNWALSDRKTVLDVRAEDIATFNTNRTGYYRVRYTRALCGPVTQAIACGMLSIADLIALASDCSTYIGWRFQTADDLWMFMSVVNAMAAPDHVLCWSALNIALSSVQELHKSLRQFGGSEVLAAFNRWVADFTDKMHAKINWNTAYDLSDSREVYTDELEARSALMLMGMKSEKYQAVAQGLYKNLVHGPDRSVPRQLLAATIGVTCHTASTTEYNHIVAMIKSAVDVAPHTNASVHEVQTAVLSCMGYAARDELVTATLDFVAAHIDATLIELALVGLQSGGSKAWHRVWDWFVSHYDEW</sequence>
<dbReference type="Gene3D" id="2.60.40.1910">
    <property type="match status" value="1"/>
</dbReference>
<dbReference type="GO" id="GO:0016020">
    <property type="term" value="C:membrane"/>
    <property type="evidence" value="ECO:0007669"/>
    <property type="project" value="TreeGrafter"/>
</dbReference>
<evidence type="ECO:0000256" key="9">
    <source>
        <dbReference type="PIRSR" id="PIRSR634016-4"/>
    </source>
</evidence>
<comment type="cofactor">
    <cofactor evidence="8 10">
        <name>Zn(2+)</name>
        <dbReference type="ChEBI" id="CHEBI:29105"/>
    </cofactor>
    <text evidence="8 10">Binds 1 zinc ion per subunit.</text>
</comment>
<dbReference type="RefSeq" id="XP_018984444.1">
    <property type="nucleotide sequence ID" value="XM_019131277.1"/>
</dbReference>
<dbReference type="Pfam" id="PF17900">
    <property type="entry name" value="Peptidase_M1_N"/>
    <property type="match status" value="1"/>
</dbReference>
<feature type="site" description="Transition state stabilizer" evidence="9">
    <location>
        <position position="403"/>
    </location>
</feature>
<evidence type="ECO:0000259" key="13">
    <source>
        <dbReference type="Pfam" id="PF17900"/>
    </source>
</evidence>
<keyword evidence="5 8" id="KW-0862">Zinc</keyword>
<dbReference type="InterPro" id="IPR014782">
    <property type="entry name" value="Peptidase_M1_dom"/>
</dbReference>
<evidence type="ECO:0000259" key="11">
    <source>
        <dbReference type="Pfam" id="PF01433"/>
    </source>
</evidence>
<keyword evidence="15" id="KW-1185">Reference proteome</keyword>
<dbReference type="GO" id="GO:0006508">
    <property type="term" value="P:proteolysis"/>
    <property type="evidence" value="ECO:0007669"/>
    <property type="project" value="UniProtKB-KW"/>
</dbReference>
<feature type="binding site" evidence="8">
    <location>
        <position position="322"/>
    </location>
    <ligand>
        <name>Zn(2+)</name>
        <dbReference type="ChEBI" id="CHEBI:29105"/>
        <note>catalytic</note>
    </ligand>
</feature>
<keyword evidence="6 10" id="KW-0482">Metalloprotease</keyword>
<dbReference type="InterPro" id="IPR045357">
    <property type="entry name" value="Aminopeptidase_N-like_N"/>
</dbReference>
<dbReference type="GeneID" id="30149130"/>
<dbReference type="PANTHER" id="PTHR11533:SF299">
    <property type="entry name" value="AMINOPEPTIDASE"/>
    <property type="match status" value="1"/>
</dbReference>
<accession>A0A1E3QN30</accession>
<dbReference type="GO" id="GO:0070006">
    <property type="term" value="F:metalloaminopeptidase activity"/>
    <property type="evidence" value="ECO:0007669"/>
    <property type="project" value="TreeGrafter"/>
</dbReference>
<dbReference type="InterPro" id="IPR034016">
    <property type="entry name" value="M1_APN-typ"/>
</dbReference>
<evidence type="ECO:0000313" key="14">
    <source>
        <dbReference type="EMBL" id="ODQ79116.1"/>
    </source>
</evidence>
<comment type="similarity">
    <text evidence="1 10">Belongs to the peptidase M1 family.</text>
</comment>
<gene>
    <name evidence="14" type="ORF">BABINDRAFT_22047</name>
</gene>
<evidence type="ECO:0000259" key="12">
    <source>
        <dbReference type="Pfam" id="PF11838"/>
    </source>
</evidence>
<evidence type="ECO:0000256" key="6">
    <source>
        <dbReference type="ARBA" id="ARBA00023049"/>
    </source>
</evidence>
<feature type="domain" description="ERAP1-like C-terminal" evidence="12">
    <location>
        <begin position="544"/>
        <end position="822"/>
    </location>
</feature>
<dbReference type="Gene3D" id="1.25.50.20">
    <property type="match status" value="1"/>
</dbReference>
<dbReference type="InterPro" id="IPR001930">
    <property type="entry name" value="Peptidase_M1"/>
</dbReference>
<dbReference type="InterPro" id="IPR027268">
    <property type="entry name" value="Peptidase_M4/M1_CTD_sf"/>
</dbReference>
<dbReference type="PANTHER" id="PTHR11533">
    <property type="entry name" value="PROTEASE M1 ZINC METALLOPROTEASE"/>
    <property type="match status" value="1"/>
</dbReference>
<dbReference type="GO" id="GO:0005854">
    <property type="term" value="C:nascent polypeptide-associated complex"/>
    <property type="evidence" value="ECO:0007669"/>
    <property type="project" value="EnsemblFungi"/>
</dbReference>
<organism evidence="14 15">
    <name type="scientific">Babjeviella inositovora NRRL Y-12698</name>
    <dbReference type="NCBI Taxonomy" id="984486"/>
    <lineage>
        <taxon>Eukaryota</taxon>
        <taxon>Fungi</taxon>
        <taxon>Dikarya</taxon>
        <taxon>Ascomycota</taxon>
        <taxon>Saccharomycotina</taxon>
        <taxon>Pichiomycetes</taxon>
        <taxon>Serinales incertae sedis</taxon>
        <taxon>Babjeviella</taxon>
    </lineage>
</organism>
<keyword evidence="4 10" id="KW-0378">Hydrolase</keyword>
<dbReference type="GO" id="GO:0042277">
    <property type="term" value="F:peptide binding"/>
    <property type="evidence" value="ECO:0007669"/>
    <property type="project" value="TreeGrafter"/>
</dbReference>
<dbReference type="STRING" id="984486.A0A1E3QN30"/>
<evidence type="ECO:0000256" key="3">
    <source>
        <dbReference type="ARBA" id="ARBA00022723"/>
    </source>
</evidence>
<dbReference type="SUPFAM" id="SSF55486">
    <property type="entry name" value="Metalloproteases ('zincins'), catalytic domain"/>
    <property type="match status" value="1"/>
</dbReference>
<dbReference type="EC" id="3.4.11.-" evidence="10"/>
<dbReference type="Gene3D" id="2.60.40.1730">
    <property type="entry name" value="tricorn interacting facor f3 domain"/>
    <property type="match status" value="1"/>
</dbReference>
<evidence type="ECO:0000256" key="5">
    <source>
        <dbReference type="ARBA" id="ARBA00022833"/>
    </source>
</evidence>
<reference evidence="15" key="1">
    <citation type="submission" date="2016-05" db="EMBL/GenBank/DDBJ databases">
        <title>Comparative genomics of biotechnologically important yeasts.</title>
        <authorList>
            <consortium name="DOE Joint Genome Institute"/>
            <person name="Riley R."/>
            <person name="Haridas S."/>
            <person name="Wolfe K.H."/>
            <person name="Lopes M.R."/>
            <person name="Hittinger C.T."/>
            <person name="Goker M."/>
            <person name="Salamov A."/>
            <person name="Wisecaver J."/>
            <person name="Long T.M."/>
            <person name="Aerts A.L."/>
            <person name="Barry K."/>
            <person name="Choi C."/>
            <person name="Clum A."/>
            <person name="Coughlan A.Y."/>
            <person name="Deshpande S."/>
            <person name="Douglass A.P."/>
            <person name="Hanson S.J."/>
            <person name="Klenk H.-P."/>
            <person name="Labutti K."/>
            <person name="Lapidus A."/>
            <person name="Lindquist E."/>
            <person name="Lipzen A."/>
            <person name="Meier-Kolthoff J.P."/>
            <person name="Ohm R.A."/>
            <person name="Otillar R.P."/>
            <person name="Pangilinan J."/>
            <person name="Peng Y."/>
            <person name="Rokas A."/>
            <person name="Rosa C.A."/>
            <person name="Scheuner C."/>
            <person name="Sibirny A.A."/>
            <person name="Slot J.C."/>
            <person name="Stielow J.B."/>
            <person name="Sun H."/>
            <person name="Kurtzman C.P."/>
            <person name="Blackwell M."/>
            <person name="Grigoriev I.V."/>
            <person name="Jeffries T.W."/>
        </authorList>
    </citation>
    <scope>NUCLEOTIDE SEQUENCE [LARGE SCALE GENOMIC DNA]</scope>
    <source>
        <strain evidence="15">NRRL Y-12698</strain>
    </source>
</reference>
<dbReference type="EMBL" id="KV454433">
    <property type="protein sequence ID" value="ODQ79116.1"/>
    <property type="molecule type" value="Genomic_DNA"/>
</dbReference>
<protein>
    <recommendedName>
        <fullName evidence="10">Aminopeptidase</fullName>
        <ecNumber evidence="10">3.4.11.-</ecNumber>
    </recommendedName>
</protein>
<dbReference type="InterPro" id="IPR050344">
    <property type="entry name" value="Peptidase_M1_aminopeptidases"/>
</dbReference>
<dbReference type="PRINTS" id="PR00756">
    <property type="entry name" value="ALADIPTASE"/>
</dbReference>
<keyword evidence="10" id="KW-0031">Aminopeptidase</keyword>
<dbReference type="AlphaFoldDB" id="A0A1E3QN30"/>
<feature type="non-terminal residue" evidence="14">
    <location>
        <position position="823"/>
    </location>
</feature>
<keyword evidence="3 8" id="KW-0479">Metal-binding</keyword>
<evidence type="ECO:0000313" key="15">
    <source>
        <dbReference type="Proteomes" id="UP000094336"/>
    </source>
</evidence>
<dbReference type="GO" id="GO:2000765">
    <property type="term" value="P:regulation of cytoplasmic translation"/>
    <property type="evidence" value="ECO:0007669"/>
    <property type="project" value="EnsemblFungi"/>
</dbReference>
<dbReference type="InterPro" id="IPR024571">
    <property type="entry name" value="ERAP1-like_C_dom"/>
</dbReference>
<feature type="domain" description="Aminopeptidase N-like N-terminal" evidence="13">
    <location>
        <begin position="10"/>
        <end position="206"/>
    </location>
</feature>
<dbReference type="Proteomes" id="UP000094336">
    <property type="component" value="Unassembled WGS sequence"/>
</dbReference>
<feature type="binding site" evidence="8">
    <location>
        <position position="318"/>
    </location>
    <ligand>
        <name>Zn(2+)</name>
        <dbReference type="ChEBI" id="CHEBI:29105"/>
        <note>catalytic</note>
    </ligand>
</feature>
<evidence type="ECO:0000256" key="4">
    <source>
        <dbReference type="ARBA" id="ARBA00022801"/>
    </source>
</evidence>
<name>A0A1E3QN30_9ASCO</name>
<dbReference type="OrthoDB" id="10031169at2759"/>